<evidence type="ECO:0000313" key="5">
    <source>
        <dbReference type="Proteomes" id="UP000198505"/>
    </source>
</evidence>
<proteinExistence type="predicted"/>
<dbReference type="InterPro" id="IPR040629">
    <property type="entry name" value="Phage_spike"/>
</dbReference>
<evidence type="ECO:0000313" key="4">
    <source>
        <dbReference type="EMBL" id="SES28076.1"/>
    </source>
</evidence>
<dbReference type="NCBIfam" id="TIGR01644">
    <property type="entry name" value="phage_P2_V"/>
    <property type="match status" value="1"/>
</dbReference>
<feature type="domain" description="Bacteriophage Mu Gp45 N-terminal" evidence="2">
    <location>
        <begin position="23"/>
        <end position="89"/>
    </location>
</feature>
<dbReference type="PIRSF" id="PIRSF012337">
    <property type="entry name" value="gp45"/>
    <property type="match status" value="1"/>
</dbReference>
<sequence>MVGRETTKLLSPLWRRLRLLISRAVVARTDSAKGLQILQLDLLRDETKRVEHIEPYGYTARPLKGAEAIAASVGGARGHLVALLATDRRYRKRNLAEGEVALYTDEGDELVFNRGRIVRLNAGSAVEVTAPKVTITASTSITLDTPDVFATGNIKAQGQVSDGTGSMQGMRDTYNGHNHDENDNGGPTDAPNQGMN</sequence>
<dbReference type="InterPro" id="IPR053861">
    <property type="entry name" value="Phage_Mu_Gp45_N"/>
</dbReference>
<evidence type="ECO:0000259" key="2">
    <source>
        <dbReference type="Pfam" id="PF06890"/>
    </source>
</evidence>
<keyword evidence="5" id="KW-1185">Reference proteome</keyword>
<name>A0A1H9W2C0_9GAMM</name>
<feature type="domain" description="Phage spike trimer" evidence="3">
    <location>
        <begin position="129"/>
        <end position="169"/>
    </location>
</feature>
<reference evidence="5" key="1">
    <citation type="submission" date="2016-10" db="EMBL/GenBank/DDBJ databases">
        <authorList>
            <person name="Varghese N."/>
            <person name="Submissions S."/>
        </authorList>
    </citation>
    <scope>NUCLEOTIDE SEQUENCE [LARGE SCALE GENOMIC DNA]</scope>
    <source>
        <strain evidence="5">CGMCC 1.6495</strain>
    </source>
</reference>
<dbReference type="Pfam" id="PF18715">
    <property type="entry name" value="Phage_spike"/>
    <property type="match status" value="1"/>
</dbReference>
<dbReference type="RefSeq" id="WP_092829418.1">
    <property type="nucleotide sequence ID" value="NZ_FOGS01000012.1"/>
</dbReference>
<dbReference type="Gene3D" id="6.20.150.10">
    <property type="match status" value="1"/>
</dbReference>
<accession>A0A1H9W2C0</accession>
<dbReference type="EMBL" id="FOGS01000012">
    <property type="protein sequence ID" value="SES28076.1"/>
    <property type="molecule type" value="Genomic_DNA"/>
</dbReference>
<dbReference type="Proteomes" id="UP000198505">
    <property type="component" value="Unassembled WGS sequence"/>
</dbReference>
<evidence type="ECO:0000259" key="3">
    <source>
        <dbReference type="Pfam" id="PF18715"/>
    </source>
</evidence>
<evidence type="ECO:0000256" key="1">
    <source>
        <dbReference type="SAM" id="MobiDB-lite"/>
    </source>
</evidence>
<gene>
    <name evidence="4" type="ORF">SAMN04487958_11215</name>
</gene>
<dbReference type="Pfam" id="PF06890">
    <property type="entry name" value="Phage_Mu_Gp45"/>
    <property type="match status" value="1"/>
</dbReference>
<dbReference type="STRING" id="416874.SAMN04487958_11215"/>
<protein>
    <submittedName>
        <fullName evidence="4">Phage baseplate assembly protein V</fullName>
    </submittedName>
</protein>
<feature type="compositionally biased region" description="Polar residues" evidence="1">
    <location>
        <begin position="155"/>
        <end position="167"/>
    </location>
</feature>
<dbReference type="InterPro" id="IPR014462">
    <property type="entry name" value="Phage_Mu_Gp45"/>
</dbReference>
<dbReference type="AlphaFoldDB" id="A0A1H9W2C0"/>
<organism evidence="4 5">
    <name type="scientific">Vreelandella subterranea</name>
    <dbReference type="NCBI Taxonomy" id="416874"/>
    <lineage>
        <taxon>Bacteria</taxon>
        <taxon>Pseudomonadati</taxon>
        <taxon>Pseudomonadota</taxon>
        <taxon>Gammaproteobacteria</taxon>
        <taxon>Oceanospirillales</taxon>
        <taxon>Halomonadaceae</taxon>
        <taxon>Vreelandella</taxon>
    </lineage>
</organism>
<feature type="region of interest" description="Disordered" evidence="1">
    <location>
        <begin position="155"/>
        <end position="196"/>
    </location>
</feature>
<dbReference type="InterPro" id="IPR013046">
    <property type="entry name" value="GpV/Gp45"/>
</dbReference>